<dbReference type="HOGENOM" id="CLU_2475520_0_0_1"/>
<reference evidence="1" key="1">
    <citation type="submission" date="2015-04" db="UniProtKB">
        <authorList>
            <consortium name="EnsemblPlants"/>
        </authorList>
    </citation>
    <scope>IDENTIFICATION</scope>
</reference>
<accession>A0A0E0LAV8</accession>
<proteinExistence type="predicted"/>
<evidence type="ECO:0000313" key="1">
    <source>
        <dbReference type="EnsemblPlants" id="OPUNC06G11670.1"/>
    </source>
</evidence>
<reference evidence="1" key="2">
    <citation type="submission" date="2018-05" db="EMBL/GenBank/DDBJ databases">
        <title>OpunRS2 (Oryza punctata Reference Sequence Version 2).</title>
        <authorList>
            <person name="Zhang J."/>
            <person name="Kudrna D."/>
            <person name="Lee S."/>
            <person name="Talag J."/>
            <person name="Welchert J."/>
            <person name="Wing R.A."/>
        </authorList>
    </citation>
    <scope>NUCLEOTIDE SEQUENCE [LARGE SCALE GENOMIC DNA]</scope>
</reference>
<organism evidence="1">
    <name type="scientific">Oryza punctata</name>
    <name type="common">Red rice</name>
    <dbReference type="NCBI Taxonomy" id="4537"/>
    <lineage>
        <taxon>Eukaryota</taxon>
        <taxon>Viridiplantae</taxon>
        <taxon>Streptophyta</taxon>
        <taxon>Embryophyta</taxon>
        <taxon>Tracheophyta</taxon>
        <taxon>Spermatophyta</taxon>
        <taxon>Magnoliopsida</taxon>
        <taxon>Liliopsida</taxon>
        <taxon>Poales</taxon>
        <taxon>Poaceae</taxon>
        <taxon>BOP clade</taxon>
        <taxon>Oryzoideae</taxon>
        <taxon>Oryzeae</taxon>
        <taxon>Oryzinae</taxon>
        <taxon>Oryza</taxon>
    </lineage>
</organism>
<dbReference type="EnsemblPlants" id="OPUNC06G11670.1">
    <property type="protein sequence ID" value="OPUNC06G11670.1"/>
    <property type="gene ID" value="OPUNC06G11670"/>
</dbReference>
<protein>
    <submittedName>
        <fullName evidence="1">Uncharacterized protein</fullName>
    </submittedName>
</protein>
<evidence type="ECO:0000313" key="2">
    <source>
        <dbReference type="Proteomes" id="UP000026962"/>
    </source>
</evidence>
<name>A0A0E0LAV8_ORYPU</name>
<sequence length="88" mass="9372">PKPKPLCFAGNGHATIVPTPAEQNPATNPNRANCLRGPLRRRAAARHCRRPPPRELVTAPLRTASAQIEDGEAGAYAGYRGVSKDGSF</sequence>
<dbReference type="Proteomes" id="UP000026962">
    <property type="component" value="Chromosome 6"/>
</dbReference>
<keyword evidence="2" id="KW-1185">Reference proteome</keyword>
<dbReference type="Gramene" id="OPUNC06G11670.1">
    <property type="protein sequence ID" value="OPUNC06G11670.1"/>
    <property type="gene ID" value="OPUNC06G11670"/>
</dbReference>
<dbReference type="AlphaFoldDB" id="A0A0E0LAV8"/>